<evidence type="ECO:0000313" key="1">
    <source>
        <dbReference type="EMBL" id="NSJ86593.1"/>
    </source>
</evidence>
<dbReference type="PANTHER" id="PTHR18901:SF38">
    <property type="entry name" value="PSEUDOURIDINE-5'-PHOSPHATASE"/>
    <property type="match status" value="1"/>
</dbReference>
<proteinExistence type="predicted"/>
<accession>A0ABX2I817</accession>
<gene>
    <name evidence="1" type="ORF">G5A70_10525</name>
</gene>
<organism evidence="1 2">
    <name type="scientific">Blautia hansenii</name>
    <name type="common">Ruminococcus hansenii</name>
    <dbReference type="NCBI Taxonomy" id="1322"/>
    <lineage>
        <taxon>Bacteria</taxon>
        <taxon>Bacillati</taxon>
        <taxon>Bacillota</taxon>
        <taxon>Clostridia</taxon>
        <taxon>Lachnospirales</taxon>
        <taxon>Lachnospiraceae</taxon>
        <taxon>Blautia</taxon>
    </lineage>
</organism>
<dbReference type="NCBIfam" id="TIGR01549">
    <property type="entry name" value="HAD-SF-IA-v1"/>
    <property type="match status" value="1"/>
</dbReference>
<keyword evidence="1" id="KW-0378">Hydrolase</keyword>
<protein>
    <submittedName>
        <fullName evidence="1">HAD-IA family hydrolase</fullName>
    </submittedName>
</protein>
<comment type="caution">
    <text evidence="1">The sequence shown here is derived from an EMBL/GenBank/DDBJ whole genome shotgun (WGS) entry which is preliminary data.</text>
</comment>
<sequence length="227" mass="26174">MNWNIPPLFPVKGVIFDMDGLMLDTERMIQYSWEVTGGELGYSNFGSNILHTLGMSRAQRNQYFLEKYGEDFPLQQFTDRYHEVYHTYEREHGIPQKKGLKELLELLKQRQIPMAVATSTHGEHTIPELKRQGIFSYFQEIVTGDMVKEGKPNPRIYQLTCEKLQLWPEEVLALEDSYNGIRSASQAGTKVIMIPDILTDDTPVSSYLYGKMESLTQVAQWISGQEK</sequence>
<dbReference type="PRINTS" id="PR00413">
    <property type="entry name" value="HADHALOGNASE"/>
</dbReference>
<evidence type="ECO:0000313" key="2">
    <source>
        <dbReference type="Proteomes" id="UP000822142"/>
    </source>
</evidence>
<reference evidence="1 2" key="1">
    <citation type="journal article" date="2020" name="Cell Host Microbe">
        <title>Functional and Genomic Variation between Human-Derived Isolates of Lachnospiraceae Reveals Inter- and Intra-Species Diversity.</title>
        <authorList>
            <person name="Sorbara M.T."/>
            <person name="Littmann E.R."/>
            <person name="Fontana E."/>
            <person name="Moody T.U."/>
            <person name="Kohout C.E."/>
            <person name="Gjonbalaj M."/>
            <person name="Eaton V."/>
            <person name="Seok R."/>
            <person name="Leiner I.M."/>
            <person name="Pamer E.G."/>
        </authorList>
    </citation>
    <scope>NUCLEOTIDE SEQUENCE [LARGE SCALE GENOMIC DNA]</scope>
    <source>
        <strain evidence="1 2">MSK.15.26</strain>
    </source>
</reference>
<dbReference type="InterPro" id="IPR023214">
    <property type="entry name" value="HAD_sf"/>
</dbReference>
<keyword evidence="2" id="KW-1185">Reference proteome</keyword>
<dbReference type="Pfam" id="PF13419">
    <property type="entry name" value="HAD_2"/>
    <property type="match status" value="1"/>
</dbReference>
<dbReference type="RefSeq" id="WP_173749604.1">
    <property type="nucleotide sequence ID" value="NZ_JAAITA010000013.1"/>
</dbReference>
<dbReference type="InterPro" id="IPR006439">
    <property type="entry name" value="HAD-SF_hydro_IA"/>
</dbReference>
<dbReference type="PANTHER" id="PTHR18901">
    <property type="entry name" value="2-DEOXYGLUCOSE-6-PHOSPHATE PHOSPHATASE 2"/>
    <property type="match status" value="1"/>
</dbReference>
<dbReference type="InterPro" id="IPR036412">
    <property type="entry name" value="HAD-like_sf"/>
</dbReference>
<dbReference type="Gene3D" id="3.40.50.1000">
    <property type="entry name" value="HAD superfamily/HAD-like"/>
    <property type="match status" value="1"/>
</dbReference>
<dbReference type="SUPFAM" id="SSF56784">
    <property type="entry name" value="HAD-like"/>
    <property type="match status" value="1"/>
</dbReference>
<name>A0ABX2I817_BLAHA</name>
<dbReference type="Gene3D" id="1.10.150.240">
    <property type="entry name" value="Putative phosphatase, domain 2"/>
    <property type="match status" value="1"/>
</dbReference>
<dbReference type="SFLD" id="SFLDG01129">
    <property type="entry name" value="C1.5:_HAD__Beta-PGM__Phosphata"/>
    <property type="match status" value="1"/>
</dbReference>
<dbReference type="Proteomes" id="UP000822142">
    <property type="component" value="Unassembled WGS sequence"/>
</dbReference>
<dbReference type="NCBIfam" id="TIGR01509">
    <property type="entry name" value="HAD-SF-IA-v3"/>
    <property type="match status" value="1"/>
</dbReference>
<dbReference type="SFLD" id="SFLDS00003">
    <property type="entry name" value="Haloacid_Dehalogenase"/>
    <property type="match status" value="1"/>
</dbReference>
<dbReference type="InterPro" id="IPR041492">
    <property type="entry name" value="HAD_2"/>
</dbReference>
<dbReference type="InterPro" id="IPR023198">
    <property type="entry name" value="PGP-like_dom2"/>
</dbReference>
<dbReference type="EMBL" id="JAAITA010000013">
    <property type="protein sequence ID" value="NSJ86593.1"/>
    <property type="molecule type" value="Genomic_DNA"/>
</dbReference>
<dbReference type="GO" id="GO:0016787">
    <property type="term" value="F:hydrolase activity"/>
    <property type="evidence" value="ECO:0007669"/>
    <property type="project" value="UniProtKB-KW"/>
</dbReference>